<feature type="compositionally biased region" description="Polar residues" evidence="1">
    <location>
        <begin position="43"/>
        <end position="55"/>
    </location>
</feature>
<name>A0A7K0KK26_9BACT</name>
<dbReference type="RefSeq" id="WP_154535415.1">
    <property type="nucleotide sequence ID" value="NZ_VUNG01000054.1"/>
</dbReference>
<dbReference type="Proteomes" id="UP000438914">
    <property type="component" value="Unassembled WGS sequence"/>
</dbReference>
<keyword evidence="3" id="KW-1185">Reference proteome</keyword>
<sequence>MKNDKKTTFGDIHDYLRRVNGEPEDLDFKSFFEQSRALMAQKNEAQASEGPTSDTTPKKPKRAG</sequence>
<reference evidence="2 3" key="1">
    <citation type="submission" date="2019-08" db="EMBL/GenBank/DDBJ databases">
        <title>In-depth cultivation of the pig gut microbiome towards novel bacterial diversity and tailored functional studies.</title>
        <authorList>
            <person name="Wylensek D."/>
            <person name="Hitch T.C.A."/>
            <person name="Clavel T."/>
        </authorList>
    </citation>
    <scope>NUCLEOTIDE SEQUENCE [LARGE SCALE GENOMIC DNA]</scope>
    <source>
        <strain evidence="2 3">LKV-178-WT-2A</strain>
    </source>
</reference>
<dbReference type="AlphaFoldDB" id="A0A7K0KK26"/>
<comment type="caution">
    <text evidence="2">The sequence shown here is derived from an EMBL/GenBank/DDBJ whole genome shotgun (WGS) entry which is preliminary data.</text>
</comment>
<organism evidence="2 3">
    <name type="scientific">Hallella mizrahii</name>
    <dbReference type="NCBI Taxonomy" id="2606637"/>
    <lineage>
        <taxon>Bacteria</taxon>
        <taxon>Pseudomonadati</taxon>
        <taxon>Bacteroidota</taxon>
        <taxon>Bacteroidia</taxon>
        <taxon>Bacteroidales</taxon>
        <taxon>Prevotellaceae</taxon>
        <taxon>Hallella</taxon>
    </lineage>
</organism>
<gene>
    <name evidence="2" type="ORF">FYJ73_14265</name>
</gene>
<evidence type="ECO:0000256" key="1">
    <source>
        <dbReference type="SAM" id="MobiDB-lite"/>
    </source>
</evidence>
<evidence type="ECO:0000313" key="2">
    <source>
        <dbReference type="EMBL" id="MST85815.1"/>
    </source>
</evidence>
<accession>A0A7K0KK26</accession>
<proteinExistence type="predicted"/>
<feature type="region of interest" description="Disordered" evidence="1">
    <location>
        <begin position="37"/>
        <end position="64"/>
    </location>
</feature>
<dbReference type="EMBL" id="VUNG01000054">
    <property type="protein sequence ID" value="MST85815.1"/>
    <property type="molecule type" value="Genomic_DNA"/>
</dbReference>
<evidence type="ECO:0000313" key="3">
    <source>
        <dbReference type="Proteomes" id="UP000438914"/>
    </source>
</evidence>
<protein>
    <submittedName>
        <fullName evidence="2">Uncharacterized protein</fullName>
    </submittedName>
</protein>